<sequence>MKTVITLVFAAMCLSCMPKNENSKEKLVASLYSKAGASYDPQTNFYTSFNYFNNNTNPYNTKLRLQPSKENNYNLVIDIELNNGAYFVSPNSKRDFKGKFTVTFQDAPHITLIDKLIEYPLSVEEYDEHPFVNGKVNWVRENTTYTQKIKVITDKDFTVMGTIQFTIEPRCTLEKIPIVIFQKDGKLKFEIDNC</sequence>
<proteinExistence type="predicted"/>
<dbReference type="EMBL" id="FOFN01000002">
    <property type="protein sequence ID" value="SEQ39134.1"/>
    <property type="molecule type" value="Genomic_DNA"/>
</dbReference>
<evidence type="ECO:0000313" key="1">
    <source>
        <dbReference type="EMBL" id="SEQ39134.1"/>
    </source>
</evidence>
<dbReference type="OrthoDB" id="1161059at2"/>
<reference evidence="1 2" key="1">
    <citation type="submission" date="2016-10" db="EMBL/GenBank/DDBJ databases">
        <authorList>
            <person name="de Groot N.N."/>
        </authorList>
    </citation>
    <scope>NUCLEOTIDE SEQUENCE [LARGE SCALE GENOMIC DNA]</scope>
    <source>
        <strain evidence="1 2">DSM 21035</strain>
    </source>
</reference>
<keyword evidence="2" id="KW-1185">Reference proteome</keyword>
<gene>
    <name evidence="1" type="ORF">SAMN05421824_1522</name>
</gene>
<protein>
    <submittedName>
        <fullName evidence="1">Uncharacterized protein</fullName>
    </submittedName>
</protein>
<dbReference type="AlphaFoldDB" id="A0A1H9FMK2"/>
<dbReference type="Proteomes" id="UP000198999">
    <property type="component" value="Unassembled WGS sequence"/>
</dbReference>
<accession>A0A1H9FMK2</accession>
<evidence type="ECO:0000313" key="2">
    <source>
        <dbReference type="Proteomes" id="UP000198999"/>
    </source>
</evidence>
<organism evidence="1 2">
    <name type="scientific">Hyunsoonleella jejuensis</name>
    <dbReference type="NCBI Taxonomy" id="419940"/>
    <lineage>
        <taxon>Bacteria</taxon>
        <taxon>Pseudomonadati</taxon>
        <taxon>Bacteroidota</taxon>
        <taxon>Flavobacteriia</taxon>
        <taxon>Flavobacteriales</taxon>
        <taxon>Flavobacteriaceae</taxon>
    </lineage>
</organism>
<dbReference type="RefSeq" id="WP_143064751.1">
    <property type="nucleotide sequence ID" value="NZ_FOFN01000002.1"/>
</dbReference>
<name>A0A1H9FMK2_9FLAO</name>